<dbReference type="GO" id="GO:0020037">
    <property type="term" value="F:heme binding"/>
    <property type="evidence" value="ECO:0007669"/>
    <property type="project" value="InterPro"/>
</dbReference>
<comment type="caution">
    <text evidence="1">The sequence shown here is derived from an EMBL/GenBank/DDBJ whole genome shotgun (WGS) entry which is preliminary data.</text>
</comment>
<dbReference type="Gene3D" id="1.10.490.10">
    <property type="entry name" value="Globins"/>
    <property type="match status" value="1"/>
</dbReference>
<proteinExistence type="predicted"/>
<gene>
    <name evidence="1" type="ORF">GCK32_003599</name>
</gene>
<keyword evidence="2" id="KW-1185">Reference proteome</keyword>
<evidence type="ECO:0000313" key="1">
    <source>
        <dbReference type="EMBL" id="KAK5972099.1"/>
    </source>
</evidence>
<reference evidence="1 2" key="1">
    <citation type="submission" date="2019-10" db="EMBL/GenBank/DDBJ databases">
        <title>Assembly and Annotation for the nematode Trichostrongylus colubriformis.</title>
        <authorList>
            <person name="Martin J."/>
        </authorList>
    </citation>
    <scope>NUCLEOTIDE SEQUENCE [LARGE SCALE GENOMIC DNA]</scope>
    <source>
        <strain evidence="1">G859</strain>
        <tissue evidence="1">Whole worm</tissue>
    </source>
</reference>
<dbReference type="EMBL" id="WIXE01017033">
    <property type="protein sequence ID" value="KAK5972099.1"/>
    <property type="molecule type" value="Genomic_DNA"/>
</dbReference>
<evidence type="ECO:0000313" key="2">
    <source>
        <dbReference type="Proteomes" id="UP001331761"/>
    </source>
</evidence>
<name>A0AAN8F9R7_TRICO</name>
<dbReference type="InterPro" id="IPR012292">
    <property type="entry name" value="Globin/Proto"/>
</dbReference>
<dbReference type="Proteomes" id="UP001331761">
    <property type="component" value="Unassembled WGS sequence"/>
</dbReference>
<protein>
    <submittedName>
        <fullName evidence="1">Uncharacterized protein</fullName>
    </submittedName>
</protein>
<dbReference type="AlphaFoldDB" id="A0AAN8F9R7"/>
<organism evidence="1 2">
    <name type="scientific">Trichostrongylus colubriformis</name>
    <name type="common">Black scour worm</name>
    <dbReference type="NCBI Taxonomy" id="6319"/>
    <lineage>
        <taxon>Eukaryota</taxon>
        <taxon>Metazoa</taxon>
        <taxon>Ecdysozoa</taxon>
        <taxon>Nematoda</taxon>
        <taxon>Chromadorea</taxon>
        <taxon>Rhabditida</taxon>
        <taxon>Rhabditina</taxon>
        <taxon>Rhabditomorpha</taxon>
        <taxon>Strongyloidea</taxon>
        <taxon>Trichostrongylidae</taxon>
        <taxon>Trichostrongylus</taxon>
    </lineage>
</organism>
<accession>A0AAN8F9R7</accession>
<dbReference type="GO" id="GO:0019825">
    <property type="term" value="F:oxygen binding"/>
    <property type="evidence" value="ECO:0007669"/>
    <property type="project" value="InterPro"/>
</dbReference>
<sequence length="96" mass="11008">MFDSGCSSEITLPDPESVGIAHVRLAPLGFERRMWHVFGECFAEVMFDQECIRAFPHAPSAWSLLSIAMTDKINHSRNNHGPLLWLKHLLQTERKF</sequence>